<dbReference type="PROSITE" id="PS50059">
    <property type="entry name" value="FKBP_PPIASE"/>
    <property type="match status" value="1"/>
</dbReference>
<keyword evidence="8" id="KW-1185">Reference proteome</keyword>
<comment type="caution">
    <text evidence="7">The sequence shown here is derived from an EMBL/GenBank/DDBJ whole genome shotgun (WGS) entry which is preliminary data.</text>
</comment>
<keyword evidence="3 5" id="KW-0697">Rotamase</keyword>
<dbReference type="AlphaFoldDB" id="A0AAV3RC12"/>
<name>A0AAV3RC12_LITER</name>
<evidence type="ECO:0000256" key="4">
    <source>
        <dbReference type="ARBA" id="ARBA00023235"/>
    </source>
</evidence>
<dbReference type="InterPro" id="IPR046357">
    <property type="entry name" value="PPIase_dom_sf"/>
</dbReference>
<keyword evidence="4 5" id="KW-0413">Isomerase</keyword>
<evidence type="ECO:0000256" key="3">
    <source>
        <dbReference type="ARBA" id="ARBA00023110"/>
    </source>
</evidence>
<protein>
    <recommendedName>
        <fullName evidence="2 5">peptidylprolyl isomerase</fullName>
        <ecNumber evidence="2 5">5.2.1.8</ecNumber>
    </recommendedName>
</protein>
<dbReference type="GO" id="GO:0003755">
    <property type="term" value="F:peptidyl-prolyl cis-trans isomerase activity"/>
    <property type="evidence" value="ECO:0007669"/>
    <property type="project" value="UniProtKB-KW"/>
</dbReference>
<feature type="domain" description="PPIase FKBP-type" evidence="6">
    <location>
        <begin position="1"/>
        <end position="68"/>
    </location>
</feature>
<dbReference type="InterPro" id="IPR050689">
    <property type="entry name" value="FKBP-type_PPIase"/>
</dbReference>
<sequence length="68" mass="7585">MNGHNDDAEDDLFEFKANEEQVIEGFDRAVIRMKKGEVALLTIAPEYVFGSSESWDELVAVPPNSTVL</sequence>
<dbReference type="PANTHER" id="PTHR10516:SF443">
    <property type="entry name" value="FK506-BINDING PROTEIN 59-RELATED"/>
    <property type="match status" value="1"/>
</dbReference>
<gene>
    <name evidence="7" type="ORF">LIER_26352</name>
</gene>
<evidence type="ECO:0000313" key="8">
    <source>
        <dbReference type="Proteomes" id="UP001454036"/>
    </source>
</evidence>
<dbReference type="InterPro" id="IPR001179">
    <property type="entry name" value="PPIase_FKBP_dom"/>
</dbReference>
<dbReference type="Pfam" id="PF00254">
    <property type="entry name" value="FKBP_C"/>
    <property type="match status" value="1"/>
</dbReference>
<evidence type="ECO:0000256" key="2">
    <source>
        <dbReference type="ARBA" id="ARBA00013194"/>
    </source>
</evidence>
<dbReference type="GO" id="GO:0005737">
    <property type="term" value="C:cytoplasm"/>
    <property type="evidence" value="ECO:0007669"/>
    <property type="project" value="TreeGrafter"/>
</dbReference>
<evidence type="ECO:0000313" key="7">
    <source>
        <dbReference type="EMBL" id="GAA0172547.1"/>
    </source>
</evidence>
<dbReference type="Proteomes" id="UP001454036">
    <property type="component" value="Unassembled WGS sequence"/>
</dbReference>
<dbReference type="PANTHER" id="PTHR10516">
    <property type="entry name" value="PEPTIDYL-PROLYL CIS-TRANS ISOMERASE"/>
    <property type="match status" value="1"/>
</dbReference>
<proteinExistence type="predicted"/>
<organism evidence="7 8">
    <name type="scientific">Lithospermum erythrorhizon</name>
    <name type="common">Purple gromwell</name>
    <name type="synonym">Lithospermum officinale var. erythrorhizon</name>
    <dbReference type="NCBI Taxonomy" id="34254"/>
    <lineage>
        <taxon>Eukaryota</taxon>
        <taxon>Viridiplantae</taxon>
        <taxon>Streptophyta</taxon>
        <taxon>Embryophyta</taxon>
        <taxon>Tracheophyta</taxon>
        <taxon>Spermatophyta</taxon>
        <taxon>Magnoliopsida</taxon>
        <taxon>eudicotyledons</taxon>
        <taxon>Gunneridae</taxon>
        <taxon>Pentapetalae</taxon>
        <taxon>asterids</taxon>
        <taxon>lamiids</taxon>
        <taxon>Boraginales</taxon>
        <taxon>Boraginaceae</taxon>
        <taxon>Boraginoideae</taxon>
        <taxon>Lithospermeae</taxon>
        <taxon>Lithospermum</taxon>
    </lineage>
</organism>
<dbReference type="EC" id="5.2.1.8" evidence="2 5"/>
<accession>A0AAV3RC12</accession>
<evidence type="ECO:0000259" key="6">
    <source>
        <dbReference type="PROSITE" id="PS50059"/>
    </source>
</evidence>
<evidence type="ECO:0000256" key="5">
    <source>
        <dbReference type="PROSITE-ProRule" id="PRU00277"/>
    </source>
</evidence>
<evidence type="ECO:0000256" key="1">
    <source>
        <dbReference type="ARBA" id="ARBA00000971"/>
    </source>
</evidence>
<dbReference type="EMBL" id="BAABME010008182">
    <property type="protein sequence ID" value="GAA0172547.1"/>
    <property type="molecule type" value="Genomic_DNA"/>
</dbReference>
<comment type="catalytic activity">
    <reaction evidence="1 5">
        <text>[protein]-peptidylproline (omega=180) = [protein]-peptidylproline (omega=0)</text>
        <dbReference type="Rhea" id="RHEA:16237"/>
        <dbReference type="Rhea" id="RHEA-COMP:10747"/>
        <dbReference type="Rhea" id="RHEA-COMP:10748"/>
        <dbReference type="ChEBI" id="CHEBI:83833"/>
        <dbReference type="ChEBI" id="CHEBI:83834"/>
        <dbReference type="EC" id="5.2.1.8"/>
    </reaction>
</comment>
<dbReference type="SUPFAM" id="SSF54534">
    <property type="entry name" value="FKBP-like"/>
    <property type="match status" value="1"/>
</dbReference>
<reference evidence="7 8" key="1">
    <citation type="submission" date="2024-01" db="EMBL/GenBank/DDBJ databases">
        <title>The complete chloroplast genome sequence of Lithospermum erythrorhizon: insights into the phylogenetic relationship among Boraginaceae species and the maternal lineages of purple gromwells.</title>
        <authorList>
            <person name="Okada T."/>
            <person name="Watanabe K."/>
        </authorList>
    </citation>
    <scope>NUCLEOTIDE SEQUENCE [LARGE SCALE GENOMIC DNA]</scope>
</reference>
<dbReference type="Gene3D" id="3.10.50.40">
    <property type="match status" value="1"/>
</dbReference>